<reference evidence="2 3" key="2">
    <citation type="submission" date="2018-11" db="EMBL/GenBank/DDBJ databases">
        <authorList>
            <consortium name="Pathogen Informatics"/>
        </authorList>
    </citation>
    <scope>NUCLEOTIDE SEQUENCE [LARGE SCALE GENOMIC DNA]</scope>
</reference>
<dbReference type="WBParaSite" id="GPUH_0001054101-mRNA-1">
    <property type="protein sequence ID" value="GPUH_0001054101-mRNA-1"/>
    <property type="gene ID" value="GPUH_0001054101"/>
</dbReference>
<feature type="region of interest" description="Disordered" evidence="1">
    <location>
        <begin position="69"/>
        <end position="110"/>
    </location>
</feature>
<gene>
    <name evidence="2" type="ORF">GPUH_LOCUS10528</name>
</gene>
<evidence type="ECO:0000256" key="1">
    <source>
        <dbReference type="SAM" id="MobiDB-lite"/>
    </source>
</evidence>
<evidence type="ECO:0000313" key="4">
    <source>
        <dbReference type="WBParaSite" id="GPUH_0001054101-mRNA-1"/>
    </source>
</evidence>
<keyword evidence="3" id="KW-1185">Reference proteome</keyword>
<evidence type="ECO:0000313" key="3">
    <source>
        <dbReference type="Proteomes" id="UP000271098"/>
    </source>
</evidence>
<reference evidence="4" key="1">
    <citation type="submission" date="2016-06" db="UniProtKB">
        <authorList>
            <consortium name="WormBaseParasite"/>
        </authorList>
    </citation>
    <scope>IDENTIFICATION</scope>
</reference>
<name>A0A183DP87_9BILA</name>
<organism evidence="4">
    <name type="scientific">Gongylonema pulchrum</name>
    <dbReference type="NCBI Taxonomy" id="637853"/>
    <lineage>
        <taxon>Eukaryota</taxon>
        <taxon>Metazoa</taxon>
        <taxon>Ecdysozoa</taxon>
        <taxon>Nematoda</taxon>
        <taxon>Chromadorea</taxon>
        <taxon>Rhabditida</taxon>
        <taxon>Spirurina</taxon>
        <taxon>Spiruromorpha</taxon>
        <taxon>Spiruroidea</taxon>
        <taxon>Gongylonematidae</taxon>
        <taxon>Gongylonema</taxon>
    </lineage>
</organism>
<feature type="compositionally biased region" description="Basic residues" evidence="1">
    <location>
        <begin position="75"/>
        <end position="84"/>
    </location>
</feature>
<proteinExistence type="predicted"/>
<sequence>MEESPADALWVKKEENKRMKQQVIKIFKNMHDEQIPPAISKNRCHERRCRAPTPKQRKCRCSTGLLEAKDEAAKQSKRIPFHRPRSTEDRGKASDWSATASDRTDRSEAS</sequence>
<accession>A0A183DP87</accession>
<dbReference type="Proteomes" id="UP000271098">
    <property type="component" value="Unassembled WGS sequence"/>
</dbReference>
<dbReference type="AlphaFoldDB" id="A0A183DP87"/>
<evidence type="ECO:0000313" key="2">
    <source>
        <dbReference type="EMBL" id="VDN17563.1"/>
    </source>
</evidence>
<protein>
    <submittedName>
        <fullName evidence="2 4">Uncharacterized protein</fullName>
    </submittedName>
</protein>
<dbReference type="EMBL" id="UYRT01078015">
    <property type="protein sequence ID" value="VDN17563.1"/>
    <property type="molecule type" value="Genomic_DNA"/>
</dbReference>